<evidence type="ECO:0000256" key="4">
    <source>
        <dbReference type="ARBA" id="ARBA00022475"/>
    </source>
</evidence>
<dbReference type="NCBIfam" id="TIGR01352">
    <property type="entry name" value="tonB_Cterm"/>
    <property type="match status" value="1"/>
</dbReference>
<feature type="compositionally biased region" description="Low complexity" evidence="10">
    <location>
        <begin position="107"/>
        <end position="116"/>
    </location>
</feature>
<keyword evidence="7" id="KW-0653">Protein transport</keyword>
<evidence type="ECO:0000256" key="5">
    <source>
        <dbReference type="ARBA" id="ARBA00022519"/>
    </source>
</evidence>
<gene>
    <name evidence="12" type="ORF">SAMN03080615_03272</name>
</gene>
<accession>A0A1H9K0R9</accession>
<evidence type="ECO:0000256" key="2">
    <source>
        <dbReference type="ARBA" id="ARBA00006555"/>
    </source>
</evidence>
<dbReference type="SUPFAM" id="SSF74653">
    <property type="entry name" value="TolA/TonB C-terminal domain"/>
    <property type="match status" value="1"/>
</dbReference>
<dbReference type="RefSeq" id="WP_091360383.1">
    <property type="nucleotide sequence ID" value="NZ_AP025284.1"/>
</dbReference>
<dbReference type="GO" id="GO:0031992">
    <property type="term" value="F:energy transducer activity"/>
    <property type="evidence" value="ECO:0007669"/>
    <property type="project" value="TreeGrafter"/>
</dbReference>
<sequence>MSKAAVAVSAADRLGFTLFLAVAVHAAAILGIGFAVAPKTPPAQTLEITLAQFKSDKPPEEADFIAQADQQGSGQLEEKALPATREKADFQHRDIQETAPRQPLTPPTNSAATPTPATTPEPAPIAEVADQQNTTAAEQEVVITQAKQEKRVTDAPEKHQQSTPPPPAPGSSQSLLSRSLEIASLEAQLEFQRQEYAKRPRIKRLTSAATKSHSDAVYLANWRRKIESVGNLNYPEEAQQNQLYGSLRMMVSVLPDGSVKEISILHSSGNPILDDAAVRIVQLAAPFQKFPVEMRKNTDVLEIIRTWKFEKSSRIY</sequence>
<dbReference type="Gene3D" id="3.30.1150.10">
    <property type="match status" value="1"/>
</dbReference>
<name>A0A1H9K0R9_9GAMM</name>
<comment type="similarity">
    <text evidence="2">Belongs to the TonB family.</text>
</comment>
<dbReference type="OrthoDB" id="9803361at2"/>
<evidence type="ECO:0000313" key="12">
    <source>
        <dbReference type="EMBL" id="SEQ92684.1"/>
    </source>
</evidence>
<reference evidence="13" key="1">
    <citation type="submission" date="2016-10" db="EMBL/GenBank/DDBJ databases">
        <authorList>
            <person name="Varghese N."/>
            <person name="Submissions S."/>
        </authorList>
    </citation>
    <scope>NUCLEOTIDE SEQUENCE [LARGE SCALE GENOMIC DNA]</scope>
    <source>
        <strain evidence="13">DSM 18887</strain>
    </source>
</reference>
<keyword evidence="3" id="KW-0813">Transport</keyword>
<feature type="region of interest" description="Disordered" evidence="10">
    <location>
        <begin position="147"/>
        <end position="175"/>
    </location>
</feature>
<comment type="subcellular location">
    <subcellularLocation>
        <location evidence="1">Cell inner membrane</location>
        <topology evidence="1">Single-pass membrane protein</topology>
        <orientation evidence="1">Periplasmic side</orientation>
    </subcellularLocation>
</comment>
<dbReference type="Pfam" id="PF03544">
    <property type="entry name" value="TonB_C"/>
    <property type="match status" value="1"/>
</dbReference>
<evidence type="ECO:0000313" key="13">
    <source>
        <dbReference type="Proteomes" id="UP000198749"/>
    </source>
</evidence>
<evidence type="ECO:0000256" key="8">
    <source>
        <dbReference type="ARBA" id="ARBA00022989"/>
    </source>
</evidence>
<keyword evidence="13" id="KW-1185">Reference proteome</keyword>
<dbReference type="GO" id="GO:0098797">
    <property type="term" value="C:plasma membrane protein complex"/>
    <property type="evidence" value="ECO:0007669"/>
    <property type="project" value="TreeGrafter"/>
</dbReference>
<proteinExistence type="inferred from homology"/>
<keyword evidence="4" id="KW-1003">Cell membrane</keyword>
<evidence type="ECO:0000256" key="3">
    <source>
        <dbReference type="ARBA" id="ARBA00022448"/>
    </source>
</evidence>
<feature type="compositionally biased region" description="Basic and acidic residues" evidence="10">
    <location>
        <begin position="147"/>
        <end position="160"/>
    </location>
</feature>
<dbReference type="GO" id="GO:0015031">
    <property type="term" value="P:protein transport"/>
    <property type="evidence" value="ECO:0007669"/>
    <property type="project" value="UniProtKB-KW"/>
</dbReference>
<keyword evidence="5" id="KW-0997">Cell inner membrane</keyword>
<dbReference type="STRING" id="355243.SAMN03080615_03272"/>
<evidence type="ECO:0000256" key="9">
    <source>
        <dbReference type="ARBA" id="ARBA00023136"/>
    </source>
</evidence>
<feature type="region of interest" description="Disordered" evidence="10">
    <location>
        <begin position="97"/>
        <end position="123"/>
    </location>
</feature>
<feature type="domain" description="TonB C-terminal" evidence="11">
    <location>
        <begin position="219"/>
        <end position="316"/>
    </location>
</feature>
<evidence type="ECO:0000259" key="11">
    <source>
        <dbReference type="PROSITE" id="PS52015"/>
    </source>
</evidence>
<evidence type="ECO:0000256" key="7">
    <source>
        <dbReference type="ARBA" id="ARBA00022927"/>
    </source>
</evidence>
<evidence type="ECO:0000256" key="1">
    <source>
        <dbReference type="ARBA" id="ARBA00004383"/>
    </source>
</evidence>
<dbReference type="Proteomes" id="UP000198749">
    <property type="component" value="Unassembled WGS sequence"/>
</dbReference>
<dbReference type="EMBL" id="FOGB01000011">
    <property type="protein sequence ID" value="SEQ92684.1"/>
    <property type="molecule type" value="Genomic_DNA"/>
</dbReference>
<dbReference type="InterPro" id="IPR051045">
    <property type="entry name" value="TonB-dependent_transducer"/>
</dbReference>
<protein>
    <submittedName>
        <fullName evidence="12">Protein TonB</fullName>
    </submittedName>
</protein>
<dbReference type="PROSITE" id="PS52015">
    <property type="entry name" value="TONB_CTD"/>
    <property type="match status" value="1"/>
</dbReference>
<dbReference type="InterPro" id="IPR006260">
    <property type="entry name" value="TonB/TolA_C"/>
</dbReference>
<dbReference type="GO" id="GO:0055085">
    <property type="term" value="P:transmembrane transport"/>
    <property type="evidence" value="ECO:0007669"/>
    <property type="project" value="InterPro"/>
</dbReference>
<organism evidence="12 13">
    <name type="scientific">Amphritea atlantica</name>
    <dbReference type="NCBI Taxonomy" id="355243"/>
    <lineage>
        <taxon>Bacteria</taxon>
        <taxon>Pseudomonadati</taxon>
        <taxon>Pseudomonadota</taxon>
        <taxon>Gammaproteobacteria</taxon>
        <taxon>Oceanospirillales</taxon>
        <taxon>Oceanospirillaceae</taxon>
        <taxon>Amphritea</taxon>
    </lineage>
</organism>
<dbReference type="InterPro" id="IPR037682">
    <property type="entry name" value="TonB_C"/>
</dbReference>
<keyword evidence="6" id="KW-0812">Transmembrane</keyword>
<dbReference type="PANTHER" id="PTHR33446">
    <property type="entry name" value="PROTEIN TONB-RELATED"/>
    <property type="match status" value="1"/>
</dbReference>
<dbReference type="PANTHER" id="PTHR33446:SF11">
    <property type="entry name" value="TONB3"/>
    <property type="match status" value="1"/>
</dbReference>
<evidence type="ECO:0000256" key="10">
    <source>
        <dbReference type="SAM" id="MobiDB-lite"/>
    </source>
</evidence>
<evidence type="ECO:0000256" key="6">
    <source>
        <dbReference type="ARBA" id="ARBA00022692"/>
    </source>
</evidence>
<dbReference type="AlphaFoldDB" id="A0A1H9K0R9"/>
<keyword evidence="8" id="KW-1133">Transmembrane helix</keyword>
<keyword evidence="9" id="KW-0472">Membrane</keyword>